<evidence type="ECO:0000313" key="2">
    <source>
        <dbReference type="Proteomes" id="UP000492821"/>
    </source>
</evidence>
<dbReference type="AlphaFoldDB" id="A0A7E4WBD3"/>
<keyword evidence="1" id="KW-0732">Signal</keyword>
<sequence length="142" mass="15217">MNKAAVFIFSSFVLFAIVIARDTPENCVDKFCPPGTFCLAREIVKCKNTPCKPMLFCIPNPVNGCATVDCATGLVCVERPTRCIGRSCKKTPKCVKSGTCDALVCPPSHKCEASPTPKCVKTILTESDVGDLDRAAEGPFPL</sequence>
<accession>A0A7E4WBD3</accession>
<reference evidence="2" key="1">
    <citation type="journal article" date="2013" name="Genetics">
        <title>The draft genome and transcriptome of Panagrellus redivivus are shaped by the harsh demands of a free-living lifestyle.</title>
        <authorList>
            <person name="Srinivasan J."/>
            <person name="Dillman A.R."/>
            <person name="Macchietto M.G."/>
            <person name="Heikkinen L."/>
            <person name="Lakso M."/>
            <person name="Fracchia K.M."/>
            <person name="Antoshechkin I."/>
            <person name="Mortazavi A."/>
            <person name="Wong G."/>
            <person name="Sternberg P.W."/>
        </authorList>
    </citation>
    <scope>NUCLEOTIDE SEQUENCE [LARGE SCALE GENOMIC DNA]</scope>
    <source>
        <strain evidence="2">MT8872</strain>
    </source>
</reference>
<feature type="chain" id="PRO_5028872072" evidence="1">
    <location>
        <begin position="21"/>
        <end position="142"/>
    </location>
</feature>
<dbReference type="Proteomes" id="UP000492821">
    <property type="component" value="Unassembled WGS sequence"/>
</dbReference>
<reference evidence="3" key="2">
    <citation type="submission" date="2020-10" db="UniProtKB">
        <authorList>
            <consortium name="WormBaseParasite"/>
        </authorList>
    </citation>
    <scope>IDENTIFICATION</scope>
</reference>
<evidence type="ECO:0000256" key="1">
    <source>
        <dbReference type="SAM" id="SignalP"/>
    </source>
</evidence>
<dbReference type="WBParaSite" id="Pan_g8561.t1">
    <property type="protein sequence ID" value="Pan_g8561.t1"/>
    <property type="gene ID" value="Pan_g8561"/>
</dbReference>
<organism evidence="2 3">
    <name type="scientific">Panagrellus redivivus</name>
    <name type="common">Microworm</name>
    <dbReference type="NCBI Taxonomy" id="6233"/>
    <lineage>
        <taxon>Eukaryota</taxon>
        <taxon>Metazoa</taxon>
        <taxon>Ecdysozoa</taxon>
        <taxon>Nematoda</taxon>
        <taxon>Chromadorea</taxon>
        <taxon>Rhabditida</taxon>
        <taxon>Tylenchina</taxon>
        <taxon>Panagrolaimomorpha</taxon>
        <taxon>Panagrolaimoidea</taxon>
        <taxon>Panagrolaimidae</taxon>
        <taxon>Panagrellus</taxon>
    </lineage>
</organism>
<feature type="signal peptide" evidence="1">
    <location>
        <begin position="1"/>
        <end position="20"/>
    </location>
</feature>
<protein>
    <submittedName>
        <fullName evidence="3">TIL domain-containing protein</fullName>
    </submittedName>
</protein>
<evidence type="ECO:0000313" key="3">
    <source>
        <dbReference type="WBParaSite" id="Pan_g8561.t1"/>
    </source>
</evidence>
<name>A0A7E4WBD3_PANRE</name>
<proteinExistence type="predicted"/>
<keyword evidence="2" id="KW-1185">Reference proteome</keyword>